<dbReference type="Gene3D" id="1.10.287.70">
    <property type="match status" value="4"/>
</dbReference>
<evidence type="ECO:0000256" key="6">
    <source>
        <dbReference type="ARBA" id="ARBA00022692"/>
    </source>
</evidence>
<proteinExistence type="predicted"/>
<dbReference type="Pfam" id="PF00520">
    <property type="entry name" value="Ion_trans"/>
    <property type="match status" value="4"/>
</dbReference>
<evidence type="ECO:0000256" key="3">
    <source>
        <dbReference type="ARBA" id="ARBA00022448"/>
    </source>
</evidence>
<feature type="transmembrane region" description="Helical" evidence="15">
    <location>
        <begin position="1268"/>
        <end position="1285"/>
    </location>
</feature>
<feature type="transmembrane region" description="Helical" evidence="15">
    <location>
        <begin position="176"/>
        <end position="199"/>
    </location>
</feature>
<accession>A0A8P4KRY5</accession>
<organism evidence="17 18">
    <name type="scientific">Dicentrarchus labrax</name>
    <name type="common">European seabass</name>
    <name type="synonym">Morone labrax</name>
    <dbReference type="NCBI Taxonomy" id="13489"/>
    <lineage>
        <taxon>Eukaryota</taxon>
        <taxon>Metazoa</taxon>
        <taxon>Chordata</taxon>
        <taxon>Craniata</taxon>
        <taxon>Vertebrata</taxon>
        <taxon>Euteleostomi</taxon>
        <taxon>Actinopterygii</taxon>
        <taxon>Neopterygii</taxon>
        <taxon>Teleostei</taxon>
        <taxon>Neoteleostei</taxon>
        <taxon>Acanthomorphata</taxon>
        <taxon>Eupercaria</taxon>
        <taxon>Moronidae</taxon>
        <taxon>Dicentrarchus</taxon>
    </lineage>
</organism>
<feature type="transmembrane region" description="Helical" evidence="15">
    <location>
        <begin position="1078"/>
        <end position="1098"/>
    </location>
</feature>
<dbReference type="Gene3D" id="1.20.120.350">
    <property type="entry name" value="Voltage-gated potassium channels. Chain C"/>
    <property type="match status" value="4"/>
</dbReference>
<feature type="transmembrane region" description="Helical" evidence="15">
    <location>
        <begin position="550"/>
        <end position="572"/>
    </location>
</feature>
<feature type="domain" description="EF-hand" evidence="16">
    <location>
        <begin position="1519"/>
        <end position="1554"/>
    </location>
</feature>
<dbReference type="GO" id="GO:0019228">
    <property type="term" value="P:neuronal action potential"/>
    <property type="evidence" value="ECO:0007669"/>
    <property type="project" value="TreeGrafter"/>
</dbReference>
<evidence type="ECO:0000256" key="8">
    <source>
        <dbReference type="ARBA" id="ARBA00022989"/>
    </source>
</evidence>
<keyword evidence="8 15" id="KW-1133">Transmembrane helix</keyword>
<keyword evidence="10" id="KW-0406">Ion transport</keyword>
<evidence type="ECO:0000256" key="14">
    <source>
        <dbReference type="SAM" id="MobiDB-lite"/>
    </source>
</evidence>
<feature type="transmembrane region" description="Helical" evidence="15">
    <location>
        <begin position="584"/>
        <end position="606"/>
    </location>
</feature>
<feature type="transmembrane region" description="Helical" evidence="15">
    <location>
        <begin position="1432"/>
        <end position="1456"/>
    </location>
</feature>
<dbReference type="Gene3D" id="1.20.5.1190">
    <property type="entry name" value="iswi atpase"/>
    <property type="match status" value="1"/>
</dbReference>
<dbReference type="FunFam" id="1.10.238.10:FF:000002">
    <property type="entry name" value="Sodium channel protein"/>
    <property type="match status" value="1"/>
</dbReference>
<keyword evidence="5" id="KW-1003">Cell membrane</keyword>
<feature type="transmembrane region" description="Helical" evidence="15">
    <location>
        <begin position="752"/>
        <end position="775"/>
    </location>
</feature>
<feature type="transmembrane region" description="Helical" evidence="15">
    <location>
        <begin position="675"/>
        <end position="693"/>
    </location>
</feature>
<evidence type="ECO:0000256" key="4">
    <source>
        <dbReference type="ARBA" id="ARBA00022461"/>
    </source>
</evidence>
<feature type="transmembrane region" description="Helical" evidence="15">
    <location>
        <begin position="273"/>
        <end position="291"/>
    </location>
</feature>
<dbReference type="GO" id="GO:0005509">
    <property type="term" value="F:calcium ion binding"/>
    <property type="evidence" value="ECO:0007669"/>
    <property type="project" value="InterPro"/>
</dbReference>
<evidence type="ECO:0000256" key="1">
    <source>
        <dbReference type="ARBA" id="ARBA00004141"/>
    </source>
</evidence>
<evidence type="ECO:0000256" key="12">
    <source>
        <dbReference type="ARBA" id="ARBA00023201"/>
    </source>
</evidence>
<dbReference type="GeneTree" id="ENSGT00940000167873"/>
<feature type="transmembrane region" description="Helical" evidence="15">
    <location>
        <begin position="1476"/>
        <end position="1501"/>
    </location>
</feature>
<keyword evidence="9" id="KW-0915">Sodium</keyword>
<dbReference type="InterPro" id="IPR010526">
    <property type="entry name" value="Na_trans_assoc_dom"/>
</dbReference>
<keyword evidence="3" id="KW-0813">Transport</keyword>
<dbReference type="InterPro" id="IPR043203">
    <property type="entry name" value="VGCC_Ca_Na"/>
</dbReference>
<dbReference type="Pfam" id="PF06512">
    <property type="entry name" value="Na_trans_assoc"/>
    <property type="match status" value="1"/>
</dbReference>
<feature type="transmembrane region" description="Helical" evidence="15">
    <location>
        <begin position="1398"/>
        <end position="1420"/>
    </location>
</feature>
<comment type="subcellular location">
    <subcellularLocation>
        <location evidence="2">Cell membrane</location>
    </subcellularLocation>
    <subcellularLocation>
        <location evidence="1">Membrane</location>
        <topology evidence="1">Multi-pass membrane protein</topology>
    </subcellularLocation>
</comment>
<reference evidence="17" key="2">
    <citation type="submission" date="2025-09" db="UniProtKB">
        <authorList>
            <consortium name="Ensembl"/>
        </authorList>
    </citation>
    <scope>IDENTIFICATION</scope>
</reference>
<dbReference type="InterPro" id="IPR002048">
    <property type="entry name" value="EF_hand_dom"/>
</dbReference>
<dbReference type="SUPFAM" id="SSF81324">
    <property type="entry name" value="Voltage-gated potassium channels"/>
    <property type="match status" value="4"/>
</dbReference>
<dbReference type="InterPro" id="IPR027359">
    <property type="entry name" value="Volt_channel_dom_sf"/>
</dbReference>
<feature type="transmembrane region" description="Helical" evidence="15">
    <location>
        <begin position="985"/>
        <end position="1004"/>
    </location>
</feature>
<sequence>MSRKLSFFEFWRGKKERGAILERTNQLRLLPSQQKQLLGDSAVRAALQNVQPVSLLPPVGTEVFRCFTPASLEVIQQRQEAEKKGREKRKKNKEEAQKDWLKPARDLEAGKPLPFIYGDPPPELLNTPLEELDPFYQSQKTFIVLSKGNIIHRFNSESSCYLLSPFNPLRTVATKILIHSLFSLFILVTILTNCVFMTISDPPSWIRAVEYAFTAVYTLETIIKVLSRGFCVGKFSFLRDPWNWLDIMVISMAFLTEFVYLGKYSVLSSVPRVLKIITVMPALKTTVGAVVQSVKRLADVCILAAFCLSILALIGQQLFMGVLKQKCIRFMLPNLTDIGATAGYHDETGVNHFSFSEHVNDIKNQYFLPDELNPLLCGNTSDAQVCPEGYSCLKGRSNPDYGYSSYDSIGWSLLALFRLMTRDWEDLVLKTLQAAGKSSLAFFVLLSFPTCFCILSLSVAVVAMATGEQEEGAAAEARQKEEELGQIVEALRRREEEEQANCGAALSYDQKHTEGTQKSCSPCWGIFVDLFLKCDCCGCWRGLKQRLYTVVMNPFFDLGIVICLVLNTVVMAMEHFPMAMEFELLLSVTQLVFTAIFTAELVLRLVAMDPYGFFQVGWNIFDSIIVALNLLYLSVENFTRYFLLMRVFRLARWWPSFHLMLKTIWTTVRALRNPTLLLVIMVFVFSVVGMQVFQKDYEDHVQICHIAADCKLPRWHLNDFFNSFLVIVKVLCGDWIETTWNCMEVSSQTTCLVFFIMVLVIGNLLVLNLFVVLLLTSFSDGLEVPGETKNNLQTAMSRINKSWILDHFWTVLGKKNHVNPDHTVVKGQEDNGKDYLALTCVTSEVSGNHGNQISNTGLGKVPITTAEIQIESQTPENEEKKCDDMQKHPEVQQDEHDEDDKGNTPEDCCSDKCYQCCPFLNIDTSQGGGRIWSNFRKACFFIIQHKYFYIFIILIILLSSAFLAFEDVYLPHRLVLKRVVETADQLFTCLFLLEMLLKWTALGLKKYFSDAWCWLDFLILDVFLVSMMADMLGFSGLRAIQSLRTLRALGPLRAVSRFQGPRVVVQVLVRSIPALFDWLLVSVTVWLIFSILGVNLFAGKFYHCFNEKTGQRFLPEQVNNHSQCLFLMVENDTEVDWRNMRLNYDNVANGYLSLLHLVSSADWVDIIYSAWDATHVESQPVFDSNRYRILYFISFFIIGSFFTFNYFIRVIVNNLLKEKVGQKHIFMTEEQQKYSKTIKNLFSKKSPVPCPQNQCQALLFDLVTRPCFEVVMVVLICLNMVAIMVETDELSVQKAEVLSWIHFVFIIIFFLEFILKIIALRRYYFSDCRNVIDFVILILLIMCLFIADIYENYIFSPLLLPVFRLARIGRILHLIPCATGIRKLFLAFMMSLPALVNFALLILLIMFTFSIFGMFNFAYVKKEHMINQMFNFQTFGNSMICLFMTSAGLLSPIMSIPRDCDSDMENPGSTVRGDCGSPVVGVVFFTTYICLSFLLVVHLYIAVVMATFNSEDAEALCDDELQMFYKTWRRFDPDASQFIQYSQLSDFCDTLKDPLRIPKPNTIKLIHMDLPLFPGDQIHCMDVFLSLATQVVDDSGQMDSFKTRMEEKFIANSSKVSCEPISSTLWRKREEVAATVIQRAYRKGLLQHRDTTVTVVESVNSGGAVSGSSHPE</sequence>
<evidence type="ECO:0000256" key="9">
    <source>
        <dbReference type="ARBA" id="ARBA00023053"/>
    </source>
</evidence>
<dbReference type="Gene3D" id="1.10.238.10">
    <property type="entry name" value="EF-hand"/>
    <property type="match status" value="1"/>
</dbReference>
<dbReference type="Pfam" id="PF24609">
    <property type="entry name" value="IQ_SCN5A_C"/>
    <property type="match status" value="1"/>
</dbReference>
<reference evidence="17" key="1">
    <citation type="submission" date="2025-08" db="UniProtKB">
        <authorList>
            <consortium name="Ensembl"/>
        </authorList>
    </citation>
    <scope>IDENTIFICATION</scope>
</reference>
<dbReference type="Proteomes" id="UP000694389">
    <property type="component" value="Unassembled WGS sequence"/>
</dbReference>
<dbReference type="FunFam" id="1.20.120.350:FF:000003">
    <property type="entry name" value="Voltage-dependent sodium channel"/>
    <property type="match status" value="1"/>
</dbReference>
<dbReference type="GO" id="GO:0086010">
    <property type="term" value="P:membrane depolarization during action potential"/>
    <property type="evidence" value="ECO:0007669"/>
    <property type="project" value="TreeGrafter"/>
</dbReference>
<dbReference type="GO" id="GO:0005248">
    <property type="term" value="F:voltage-gated sodium channel activity"/>
    <property type="evidence" value="ECO:0007669"/>
    <property type="project" value="InterPro"/>
</dbReference>
<evidence type="ECO:0000256" key="5">
    <source>
        <dbReference type="ARBA" id="ARBA00022475"/>
    </source>
</evidence>
<evidence type="ECO:0000259" key="16">
    <source>
        <dbReference type="PROSITE" id="PS50222"/>
    </source>
</evidence>
<dbReference type="CDD" id="cd13433">
    <property type="entry name" value="Na_channel_gate"/>
    <property type="match status" value="1"/>
</dbReference>
<evidence type="ECO:0000313" key="17">
    <source>
        <dbReference type="Ensembl" id="ENSDLAP00005078890.1"/>
    </source>
</evidence>
<evidence type="ECO:0000256" key="11">
    <source>
        <dbReference type="ARBA" id="ARBA00023136"/>
    </source>
</evidence>
<feature type="transmembrane region" description="Helical" evidence="15">
    <location>
        <begin position="440"/>
        <end position="463"/>
    </location>
</feature>
<dbReference type="FunFam" id="1.20.120.350:FF:000036">
    <property type="entry name" value="Voltage-dependent sodium channel SCN10A"/>
    <property type="match status" value="1"/>
</dbReference>
<keyword evidence="4" id="KW-0894">Sodium channel</keyword>
<feature type="transmembrane region" description="Helical" evidence="15">
    <location>
        <begin position="947"/>
        <end position="965"/>
    </location>
</feature>
<evidence type="ECO:0000256" key="2">
    <source>
        <dbReference type="ARBA" id="ARBA00004236"/>
    </source>
</evidence>
<dbReference type="PROSITE" id="PS50222">
    <property type="entry name" value="EF_HAND_2"/>
    <property type="match status" value="1"/>
</dbReference>
<keyword evidence="18" id="KW-1185">Reference proteome</keyword>
<name>A0A8P4KRY5_DICLA</name>
<feature type="transmembrane region" description="Helical" evidence="15">
    <location>
        <begin position="1331"/>
        <end position="1350"/>
    </location>
</feature>
<evidence type="ECO:0000256" key="7">
    <source>
        <dbReference type="ARBA" id="ARBA00022882"/>
    </source>
</evidence>
<feature type="region of interest" description="Disordered" evidence="14">
    <location>
        <begin position="78"/>
        <end position="100"/>
    </location>
</feature>
<feature type="transmembrane region" description="Helical" evidence="15">
    <location>
        <begin position="242"/>
        <end position="261"/>
    </location>
</feature>
<evidence type="ECO:0000256" key="10">
    <source>
        <dbReference type="ARBA" id="ARBA00023065"/>
    </source>
</evidence>
<keyword evidence="13" id="KW-0407">Ion channel</keyword>
<keyword evidence="11 15" id="KW-0472">Membrane</keyword>
<evidence type="ECO:0000256" key="13">
    <source>
        <dbReference type="ARBA" id="ARBA00023303"/>
    </source>
</evidence>
<dbReference type="PANTHER" id="PTHR10037:SF223">
    <property type="entry name" value="SODIUM CHANNEL PROTEIN TYPE 4 SUBUNIT ALPHA"/>
    <property type="match status" value="1"/>
</dbReference>
<feature type="compositionally biased region" description="Basic and acidic residues" evidence="14">
    <location>
        <begin position="877"/>
        <end position="903"/>
    </location>
</feature>
<feature type="transmembrane region" description="Helical" evidence="15">
    <location>
        <begin position="1297"/>
        <end position="1319"/>
    </location>
</feature>
<dbReference type="InterPro" id="IPR058542">
    <property type="entry name" value="IQ_SCN5A_C"/>
</dbReference>
<feature type="transmembrane region" description="Helical" evidence="15">
    <location>
        <begin position="1189"/>
        <end position="1208"/>
    </location>
</feature>
<feature type="transmembrane region" description="Helical" evidence="15">
    <location>
        <begin position="297"/>
        <end position="323"/>
    </location>
</feature>
<dbReference type="Ensembl" id="ENSDLAT00005078804.1">
    <property type="protein sequence ID" value="ENSDLAP00005078890.1"/>
    <property type="gene ID" value="ENSDLAG00005029472.1"/>
</dbReference>
<dbReference type="InterPro" id="IPR005821">
    <property type="entry name" value="Ion_trans_dom"/>
</dbReference>
<dbReference type="GO" id="GO:0001518">
    <property type="term" value="C:voltage-gated sodium channel complex"/>
    <property type="evidence" value="ECO:0007669"/>
    <property type="project" value="InterPro"/>
</dbReference>
<protein>
    <recommendedName>
        <fullName evidence="16">EF-hand domain-containing protein</fullName>
    </recommendedName>
</protein>
<feature type="transmembrane region" description="Helical" evidence="15">
    <location>
        <begin position="613"/>
        <end position="632"/>
    </location>
</feature>
<evidence type="ECO:0000313" key="18">
    <source>
        <dbReference type="Proteomes" id="UP000694389"/>
    </source>
</evidence>
<dbReference type="PANTHER" id="PTHR10037">
    <property type="entry name" value="VOLTAGE-GATED CATION CHANNEL CALCIUM AND SODIUM"/>
    <property type="match status" value="1"/>
</dbReference>
<keyword evidence="6 15" id="KW-0812">Transmembrane</keyword>
<dbReference type="InterPro" id="IPR044564">
    <property type="entry name" value="Na_chnl_inactivation_gate"/>
</dbReference>
<keyword evidence="12" id="KW-0739">Sodium transport</keyword>
<keyword evidence="7" id="KW-0851">Voltage-gated channel</keyword>
<feature type="transmembrane region" description="Helical" evidence="15">
    <location>
        <begin position="1011"/>
        <end position="1029"/>
    </location>
</feature>
<feature type="region of interest" description="Disordered" evidence="14">
    <location>
        <begin position="872"/>
        <end position="903"/>
    </location>
</feature>
<evidence type="ECO:0000256" key="15">
    <source>
        <dbReference type="SAM" id="Phobius"/>
    </source>
</evidence>